<protein>
    <submittedName>
        <fullName evidence="6">Gametocyte-specific factor 1 homolog</fullName>
    </submittedName>
</protein>
<gene>
    <name evidence="6" type="primary">LOC115883987</name>
</gene>
<dbReference type="AlphaFoldDB" id="A0A6J2Y4T3"/>
<dbReference type="Pfam" id="PF05253">
    <property type="entry name" value="zf-U11-48K"/>
    <property type="match status" value="1"/>
</dbReference>
<evidence type="ECO:0000256" key="3">
    <source>
        <dbReference type="ARBA" id="ARBA00022833"/>
    </source>
</evidence>
<keyword evidence="5" id="KW-1185">Reference proteome</keyword>
<evidence type="ECO:0000256" key="1">
    <source>
        <dbReference type="ARBA" id="ARBA00022723"/>
    </source>
</evidence>
<evidence type="ECO:0000259" key="4">
    <source>
        <dbReference type="PROSITE" id="PS51800"/>
    </source>
</evidence>
<dbReference type="Proteomes" id="UP000504635">
    <property type="component" value="Unplaced"/>
</dbReference>
<dbReference type="RefSeq" id="XP_030758271.1">
    <property type="nucleotide sequence ID" value="XM_030902411.1"/>
</dbReference>
<keyword evidence="2" id="KW-0863">Zinc-finger</keyword>
<dbReference type="PROSITE" id="PS51800">
    <property type="entry name" value="ZF_CHHC_U11_48K"/>
    <property type="match status" value="1"/>
</dbReference>
<dbReference type="GO" id="GO:0008270">
    <property type="term" value="F:zinc ion binding"/>
    <property type="evidence" value="ECO:0007669"/>
    <property type="project" value="UniProtKB-KW"/>
</dbReference>
<evidence type="ECO:0000313" key="6">
    <source>
        <dbReference type="RefSeq" id="XP_030758271.1"/>
    </source>
</evidence>
<dbReference type="KEGG" id="soy:115883987"/>
<dbReference type="InterPro" id="IPR022776">
    <property type="entry name" value="TRM13/UPF0224_CHHC_Znf_dom"/>
</dbReference>
<keyword evidence="1" id="KW-0479">Metal-binding</keyword>
<accession>A0A6J2Y4T3</accession>
<keyword evidence="3" id="KW-0862">Zinc</keyword>
<dbReference type="OrthoDB" id="10069248at2759"/>
<dbReference type="InParanoid" id="A0A6J2Y4T3"/>
<dbReference type="GeneID" id="115883987"/>
<evidence type="ECO:0000256" key="2">
    <source>
        <dbReference type="ARBA" id="ARBA00022771"/>
    </source>
</evidence>
<organism evidence="5 6">
    <name type="scientific">Sitophilus oryzae</name>
    <name type="common">Rice weevil</name>
    <name type="synonym">Curculio oryzae</name>
    <dbReference type="NCBI Taxonomy" id="7048"/>
    <lineage>
        <taxon>Eukaryota</taxon>
        <taxon>Metazoa</taxon>
        <taxon>Ecdysozoa</taxon>
        <taxon>Arthropoda</taxon>
        <taxon>Hexapoda</taxon>
        <taxon>Insecta</taxon>
        <taxon>Pterygota</taxon>
        <taxon>Neoptera</taxon>
        <taxon>Endopterygota</taxon>
        <taxon>Coleoptera</taxon>
        <taxon>Polyphaga</taxon>
        <taxon>Cucujiformia</taxon>
        <taxon>Curculionidae</taxon>
        <taxon>Dryophthorinae</taxon>
        <taxon>Sitophilus</taxon>
    </lineage>
</organism>
<dbReference type="InterPro" id="IPR036236">
    <property type="entry name" value="Znf_C2H2_sf"/>
</dbReference>
<evidence type="ECO:0000313" key="5">
    <source>
        <dbReference type="Proteomes" id="UP000504635"/>
    </source>
</evidence>
<sequence length="106" mass="12593">MTPNIVKCPFNSNHVMLEDSLQRHIVRCAKNYPHWVLCPYNAMHRFPNKEVLIKHMVACASRDNAFKFKQDYDMSGRGNDWKDVPTHIDHGKEINFAEEDWDKEYQ</sequence>
<dbReference type="SUPFAM" id="SSF57667">
    <property type="entry name" value="beta-beta-alpha zinc fingers"/>
    <property type="match status" value="1"/>
</dbReference>
<feature type="domain" description="CHHC U11-48K-type" evidence="4">
    <location>
        <begin position="5"/>
        <end position="32"/>
    </location>
</feature>
<reference evidence="6" key="1">
    <citation type="submission" date="2025-08" db="UniProtKB">
        <authorList>
            <consortium name="RefSeq"/>
        </authorList>
    </citation>
    <scope>IDENTIFICATION</scope>
    <source>
        <tissue evidence="6">Gonads</tissue>
    </source>
</reference>
<name>A0A6J2Y4T3_SITOR</name>
<proteinExistence type="predicted"/>